<accession>A0A1X7G4B7</accession>
<dbReference type="EMBL" id="LT840184">
    <property type="protein sequence ID" value="SMF63768.1"/>
    <property type="molecule type" value="Genomic_DNA"/>
</dbReference>
<keyword evidence="2" id="KW-1185">Reference proteome</keyword>
<name>A0A1X7G4B7_9BACL</name>
<dbReference type="STRING" id="1313296.SAMN05661091_0008"/>
<protein>
    <submittedName>
        <fullName evidence="1">Uncharacterized protein</fullName>
    </submittedName>
</protein>
<sequence>MNRIAADASYRLNLKGDDDGGGAEIASAGYRLYRRPFNN</sequence>
<dbReference type="Proteomes" id="UP000192940">
    <property type="component" value="Chromosome I"/>
</dbReference>
<evidence type="ECO:0000313" key="2">
    <source>
        <dbReference type="Proteomes" id="UP000192940"/>
    </source>
</evidence>
<proteinExistence type="predicted"/>
<reference evidence="1 2" key="1">
    <citation type="submission" date="2017-04" db="EMBL/GenBank/DDBJ databases">
        <authorList>
            <person name="Afonso C.L."/>
            <person name="Miller P.J."/>
            <person name="Scott M.A."/>
            <person name="Spackman E."/>
            <person name="Goraichik I."/>
            <person name="Dimitrov K.M."/>
            <person name="Suarez D.L."/>
            <person name="Swayne D.E."/>
        </authorList>
    </citation>
    <scope>NUCLEOTIDE SEQUENCE [LARGE SCALE GENOMIC DNA]</scope>
    <source>
        <strain evidence="1 2">N3/975</strain>
    </source>
</reference>
<evidence type="ECO:0000313" key="1">
    <source>
        <dbReference type="EMBL" id="SMF63768.1"/>
    </source>
</evidence>
<dbReference type="AlphaFoldDB" id="A0A1X7G4B7"/>
<organism evidence="1 2">
    <name type="scientific">Paenibacillus uliginis N3/975</name>
    <dbReference type="NCBI Taxonomy" id="1313296"/>
    <lineage>
        <taxon>Bacteria</taxon>
        <taxon>Bacillati</taxon>
        <taxon>Bacillota</taxon>
        <taxon>Bacilli</taxon>
        <taxon>Bacillales</taxon>
        <taxon>Paenibacillaceae</taxon>
        <taxon>Paenibacillus</taxon>
    </lineage>
</organism>
<gene>
    <name evidence="1" type="ORF">SAMN05661091_0008</name>
</gene>